<dbReference type="Gene3D" id="1.20.5.1930">
    <property type="match status" value="1"/>
</dbReference>
<dbReference type="PANTHER" id="PTHR24421:SF10">
    <property type="entry name" value="NITRATE_NITRITE SENSOR PROTEIN NARQ"/>
    <property type="match status" value="1"/>
</dbReference>
<dbReference type="InterPro" id="IPR036890">
    <property type="entry name" value="HATPase_C_sf"/>
</dbReference>
<dbReference type="SUPFAM" id="SSF55874">
    <property type="entry name" value="ATPase domain of HSP90 chaperone/DNA topoisomerase II/histidine kinase"/>
    <property type="match status" value="1"/>
</dbReference>
<evidence type="ECO:0000259" key="14">
    <source>
        <dbReference type="Pfam" id="PF07730"/>
    </source>
</evidence>
<dbReference type="CDD" id="cd16917">
    <property type="entry name" value="HATPase_UhpB-NarQ-NarX-like"/>
    <property type="match status" value="1"/>
</dbReference>
<evidence type="ECO:0000256" key="1">
    <source>
        <dbReference type="ARBA" id="ARBA00000085"/>
    </source>
</evidence>
<reference evidence="15 16" key="1">
    <citation type="submission" date="2018-11" db="EMBL/GenBank/DDBJ databases">
        <title>Novel bacteria species description.</title>
        <authorList>
            <person name="Han J.-H."/>
        </authorList>
    </citation>
    <scope>NUCLEOTIDE SEQUENCE [LARGE SCALE GENOMIC DNA]</scope>
    <source>
        <strain evidence="15 16">KCTC23259</strain>
    </source>
</reference>
<dbReference type="Pfam" id="PF13181">
    <property type="entry name" value="TPR_8"/>
    <property type="match status" value="1"/>
</dbReference>
<dbReference type="InterPro" id="IPR050482">
    <property type="entry name" value="Sensor_HK_TwoCompSys"/>
</dbReference>
<dbReference type="EC" id="2.7.13.3" evidence="2"/>
<dbReference type="InterPro" id="IPR003594">
    <property type="entry name" value="HATPase_dom"/>
</dbReference>
<feature type="repeat" description="TPR" evidence="9">
    <location>
        <begin position="64"/>
        <end position="97"/>
    </location>
</feature>
<dbReference type="EMBL" id="RJUF01000003">
    <property type="protein sequence ID" value="MCP9761866.1"/>
    <property type="molecule type" value="Genomic_DNA"/>
</dbReference>
<dbReference type="SUPFAM" id="SSF48452">
    <property type="entry name" value="TPR-like"/>
    <property type="match status" value="2"/>
</dbReference>
<evidence type="ECO:0000256" key="7">
    <source>
        <dbReference type="ARBA" id="ARBA00022840"/>
    </source>
</evidence>
<evidence type="ECO:0000256" key="10">
    <source>
        <dbReference type="SAM" id="Coils"/>
    </source>
</evidence>
<gene>
    <name evidence="15" type="ORF">EGI31_02785</name>
</gene>
<dbReference type="GO" id="GO:0005524">
    <property type="term" value="F:ATP binding"/>
    <property type="evidence" value="ECO:0007669"/>
    <property type="project" value="UniProtKB-KW"/>
</dbReference>
<evidence type="ECO:0000256" key="8">
    <source>
        <dbReference type="ARBA" id="ARBA00023012"/>
    </source>
</evidence>
<dbReference type="GO" id="GO:0016020">
    <property type="term" value="C:membrane"/>
    <property type="evidence" value="ECO:0007669"/>
    <property type="project" value="InterPro"/>
</dbReference>
<evidence type="ECO:0000256" key="12">
    <source>
        <dbReference type="SAM" id="SignalP"/>
    </source>
</evidence>
<comment type="catalytic activity">
    <reaction evidence="1">
        <text>ATP + protein L-histidine = ADP + protein N-phospho-L-histidine.</text>
        <dbReference type="EC" id="2.7.13.3"/>
    </reaction>
</comment>
<dbReference type="GO" id="GO:0046983">
    <property type="term" value="F:protein dimerization activity"/>
    <property type="evidence" value="ECO:0007669"/>
    <property type="project" value="InterPro"/>
</dbReference>
<keyword evidence="7" id="KW-0067">ATP-binding</keyword>
<sequence>MRSSFFCIFIFVSLDAMAQKTNPQAYIDSAYHYLYDHENFKLSKFWINKAEKSLLTKANTLQKFNLMYFYGNLYHELGDKEKSINSFKQALEFAKLKNDNNLIIRGKRGLGSAYFHFNLIPEAKKIYINLAKNYLKQNDSTNYANTLSVLGNLQRKQGDFSNAFANLNKAYNIQLKIKDVWRIVNTTRFLSMYYTETGNYKLAEKLIEESDQVIKKNKYDSEINKTLIVRQRLAFASKNFTLGDELGKLINLRIDSARVKKREKEMVEFEARLKTAEKEAKLKEAQLEISQKRNWIIGLSLGFLGIMVTGGLLWRISTIKTKAKETEKLKNLEIENQKKLLSAKEIERQRIAKELHDSVGSQLTVVSTSLDNAFYLFENQKLKPEKLENISVEVRLAAQSLRDTIWATYNSEISVADLRSRIQEFVKKFSDENSFNVEISINGEGVVLTPIEGLNLFRIVQEALNNTQKYASASLVKINADFSEKNYVLEIADNGKGFDLEQNKVSESYGLNNMKTRAEEIDGKIEIKSTVGGGTAIIFEKT</sequence>
<dbReference type="AlphaFoldDB" id="A0AAE3H0M7"/>
<dbReference type="InterPro" id="IPR011990">
    <property type="entry name" value="TPR-like_helical_dom_sf"/>
</dbReference>
<evidence type="ECO:0000256" key="9">
    <source>
        <dbReference type="PROSITE-ProRule" id="PRU00339"/>
    </source>
</evidence>
<dbReference type="InterPro" id="IPR019734">
    <property type="entry name" value="TPR_rpt"/>
</dbReference>
<dbReference type="Gene3D" id="1.25.40.10">
    <property type="entry name" value="Tetratricopeptide repeat domain"/>
    <property type="match status" value="1"/>
</dbReference>
<protein>
    <recommendedName>
        <fullName evidence="2">histidine kinase</fullName>
        <ecNumber evidence="2">2.7.13.3</ecNumber>
    </recommendedName>
</protein>
<feature type="coiled-coil region" evidence="10">
    <location>
        <begin position="259"/>
        <end position="293"/>
    </location>
</feature>
<evidence type="ECO:0000256" key="5">
    <source>
        <dbReference type="ARBA" id="ARBA00022741"/>
    </source>
</evidence>
<dbReference type="Pfam" id="PF02518">
    <property type="entry name" value="HATPase_c"/>
    <property type="match status" value="1"/>
</dbReference>
<dbReference type="GO" id="GO:0000155">
    <property type="term" value="F:phosphorelay sensor kinase activity"/>
    <property type="evidence" value="ECO:0007669"/>
    <property type="project" value="InterPro"/>
</dbReference>
<accession>A0AAE3H0M7</accession>
<evidence type="ECO:0000259" key="13">
    <source>
        <dbReference type="Pfam" id="PF02518"/>
    </source>
</evidence>
<name>A0AAE3H0M7_9BACT</name>
<feature type="transmembrane region" description="Helical" evidence="11">
    <location>
        <begin position="295"/>
        <end position="314"/>
    </location>
</feature>
<dbReference type="Pfam" id="PF07730">
    <property type="entry name" value="HisKA_3"/>
    <property type="match status" value="1"/>
</dbReference>
<keyword evidence="9" id="KW-0802">TPR repeat</keyword>
<keyword evidence="5" id="KW-0547">Nucleotide-binding</keyword>
<dbReference type="Gene3D" id="3.30.565.10">
    <property type="entry name" value="Histidine kinase-like ATPase, C-terminal domain"/>
    <property type="match status" value="1"/>
</dbReference>
<feature type="domain" description="Signal transduction histidine kinase subgroup 3 dimerisation and phosphoacceptor" evidence="14">
    <location>
        <begin position="347"/>
        <end position="407"/>
    </location>
</feature>
<keyword evidence="10" id="KW-0175">Coiled coil</keyword>
<keyword evidence="16" id="KW-1185">Reference proteome</keyword>
<evidence type="ECO:0000313" key="16">
    <source>
        <dbReference type="Proteomes" id="UP001204144"/>
    </source>
</evidence>
<dbReference type="Proteomes" id="UP001204144">
    <property type="component" value="Unassembled WGS sequence"/>
</dbReference>
<feature type="signal peptide" evidence="12">
    <location>
        <begin position="1"/>
        <end position="18"/>
    </location>
</feature>
<feature type="domain" description="Histidine kinase/HSP90-like ATPase" evidence="13">
    <location>
        <begin position="455"/>
        <end position="539"/>
    </location>
</feature>
<keyword evidence="4" id="KW-0808">Transferase</keyword>
<evidence type="ECO:0000313" key="15">
    <source>
        <dbReference type="EMBL" id="MCP9761866.1"/>
    </source>
</evidence>
<evidence type="ECO:0000256" key="3">
    <source>
        <dbReference type="ARBA" id="ARBA00022553"/>
    </source>
</evidence>
<keyword evidence="12" id="KW-0732">Signal</keyword>
<evidence type="ECO:0000256" key="2">
    <source>
        <dbReference type="ARBA" id="ARBA00012438"/>
    </source>
</evidence>
<evidence type="ECO:0000256" key="11">
    <source>
        <dbReference type="SAM" id="Phobius"/>
    </source>
</evidence>
<keyword evidence="11" id="KW-0812">Transmembrane</keyword>
<organism evidence="15 16">
    <name type="scientific">Lacihabitans soyangensis</name>
    <dbReference type="NCBI Taxonomy" id="869394"/>
    <lineage>
        <taxon>Bacteria</taxon>
        <taxon>Pseudomonadati</taxon>
        <taxon>Bacteroidota</taxon>
        <taxon>Cytophagia</taxon>
        <taxon>Cytophagales</taxon>
        <taxon>Leadbetterellaceae</taxon>
        <taxon>Lacihabitans</taxon>
    </lineage>
</organism>
<dbReference type="SMART" id="SM00028">
    <property type="entry name" value="TPR"/>
    <property type="match status" value="2"/>
</dbReference>
<dbReference type="InterPro" id="IPR011712">
    <property type="entry name" value="Sig_transdc_His_kin_sub3_dim/P"/>
</dbReference>
<proteinExistence type="predicted"/>
<keyword evidence="8" id="KW-0902">Two-component regulatory system</keyword>
<feature type="chain" id="PRO_5042204213" description="histidine kinase" evidence="12">
    <location>
        <begin position="19"/>
        <end position="542"/>
    </location>
</feature>
<keyword evidence="11" id="KW-1133">Transmembrane helix</keyword>
<keyword evidence="6" id="KW-0418">Kinase</keyword>
<keyword evidence="3" id="KW-0597">Phosphoprotein</keyword>
<keyword evidence="11" id="KW-0472">Membrane</keyword>
<dbReference type="PANTHER" id="PTHR24421">
    <property type="entry name" value="NITRATE/NITRITE SENSOR PROTEIN NARX-RELATED"/>
    <property type="match status" value="1"/>
</dbReference>
<evidence type="ECO:0000256" key="4">
    <source>
        <dbReference type="ARBA" id="ARBA00022679"/>
    </source>
</evidence>
<comment type="caution">
    <text evidence="15">The sequence shown here is derived from an EMBL/GenBank/DDBJ whole genome shotgun (WGS) entry which is preliminary data.</text>
</comment>
<evidence type="ECO:0000256" key="6">
    <source>
        <dbReference type="ARBA" id="ARBA00022777"/>
    </source>
</evidence>
<dbReference type="PROSITE" id="PS50005">
    <property type="entry name" value="TPR"/>
    <property type="match status" value="1"/>
</dbReference>